<evidence type="ECO:0000313" key="2">
    <source>
        <dbReference type="Proteomes" id="UP000831701"/>
    </source>
</evidence>
<reference evidence="1" key="1">
    <citation type="submission" date="2022-04" db="EMBL/GenBank/DDBJ databases">
        <title>Jade perch genome.</title>
        <authorList>
            <person name="Chao B."/>
        </authorList>
    </citation>
    <scope>NUCLEOTIDE SEQUENCE</scope>
    <source>
        <strain evidence="1">CB-2022</strain>
    </source>
</reference>
<sequence length="415" mass="46358">MTRGAKVQNSYSYRGLWFGRVMDEPHERTFGAMKSWDNDPKMSMADIKKENLEYDMHRVAKSFFYPWMEKAFMAPRGETQTVRRVSGGLWELYPKAVSYVCCKYMTVICTNLDGLSEAVMWIVLEALINETLVSANVSQSGRCCRCVPPSESNSGKHGLVWGRTNAWRPGGAAPLATSYISRKVRYEQPVDGLEGNDTRDFKEAQDRWGAACSVVCSGSSRLSQLQHQNGTGYRLISKNLSIPVSTVGAIIRKWKKHHLIINRPRTGAPRKISDQGVRKMVRRVLKEPRTTRKALQKDMEAAGLHLHLHLLHPLGPGPGRGGVQQSEQRCPDFLSPQTLPPALPGGPRGVPRPAERHSFSSVSWVFPEASSGGTCLEHLPREASRGHPKQMPKPPQLTPLDALKEQRLYSEAPPE</sequence>
<protein>
    <submittedName>
        <fullName evidence="1">Uncharacterized protein</fullName>
    </submittedName>
</protein>
<accession>A0ACB8WNS5</accession>
<dbReference type="Proteomes" id="UP000831701">
    <property type="component" value="Chromosome 7"/>
</dbReference>
<name>A0ACB8WNS5_9TELE</name>
<proteinExistence type="predicted"/>
<comment type="caution">
    <text evidence="1">The sequence shown here is derived from an EMBL/GenBank/DDBJ whole genome shotgun (WGS) entry which is preliminary data.</text>
</comment>
<gene>
    <name evidence="1" type="ORF">L3Q82_007489</name>
</gene>
<dbReference type="EMBL" id="CM041537">
    <property type="protein sequence ID" value="KAI3369482.1"/>
    <property type="molecule type" value="Genomic_DNA"/>
</dbReference>
<evidence type="ECO:0000313" key="1">
    <source>
        <dbReference type="EMBL" id="KAI3369482.1"/>
    </source>
</evidence>
<organism evidence="1 2">
    <name type="scientific">Scortum barcoo</name>
    <name type="common">barcoo grunter</name>
    <dbReference type="NCBI Taxonomy" id="214431"/>
    <lineage>
        <taxon>Eukaryota</taxon>
        <taxon>Metazoa</taxon>
        <taxon>Chordata</taxon>
        <taxon>Craniata</taxon>
        <taxon>Vertebrata</taxon>
        <taxon>Euteleostomi</taxon>
        <taxon>Actinopterygii</taxon>
        <taxon>Neopterygii</taxon>
        <taxon>Teleostei</taxon>
        <taxon>Neoteleostei</taxon>
        <taxon>Acanthomorphata</taxon>
        <taxon>Eupercaria</taxon>
        <taxon>Centrarchiformes</taxon>
        <taxon>Terapontoidei</taxon>
        <taxon>Terapontidae</taxon>
        <taxon>Scortum</taxon>
    </lineage>
</organism>
<keyword evidence="2" id="KW-1185">Reference proteome</keyword>